<dbReference type="CDD" id="cd06433">
    <property type="entry name" value="GT_2_WfgS_like"/>
    <property type="match status" value="1"/>
</dbReference>
<dbReference type="Pfam" id="PF00535">
    <property type="entry name" value="Glycos_transf_2"/>
    <property type="match status" value="1"/>
</dbReference>
<comment type="caution">
    <text evidence="2">The sequence shown here is derived from an EMBL/GenBank/DDBJ whole genome shotgun (WGS) entry which is preliminary data.</text>
</comment>
<name>A0A8J6U9F1_9FLAO</name>
<dbReference type="Gene3D" id="3.90.550.10">
    <property type="entry name" value="Spore Coat Polysaccharide Biosynthesis Protein SpsA, Chain A"/>
    <property type="match status" value="1"/>
</dbReference>
<dbReference type="PANTHER" id="PTHR22916:SF67">
    <property type="entry name" value="COLANIC ACID BIOSYNTHESIS GLYCOSYL TRANSFERASE WCAE-RELATED"/>
    <property type="match status" value="1"/>
</dbReference>
<dbReference type="Proteomes" id="UP000600588">
    <property type="component" value="Unassembled WGS sequence"/>
</dbReference>
<evidence type="ECO:0000259" key="1">
    <source>
        <dbReference type="Pfam" id="PF00535"/>
    </source>
</evidence>
<dbReference type="PANTHER" id="PTHR22916">
    <property type="entry name" value="GLYCOSYLTRANSFERASE"/>
    <property type="match status" value="1"/>
</dbReference>
<dbReference type="RefSeq" id="WP_188230875.1">
    <property type="nucleotide sequence ID" value="NZ_JACVXB010000006.1"/>
</dbReference>
<evidence type="ECO:0000313" key="3">
    <source>
        <dbReference type="Proteomes" id="UP000600588"/>
    </source>
</evidence>
<dbReference type="EMBL" id="JACVXB010000006">
    <property type="protein sequence ID" value="MBD0833087.1"/>
    <property type="molecule type" value="Genomic_DNA"/>
</dbReference>
<dbReference type="GO" id="GO:0016758">
    <property type="term" value="F:hexosyltransferase activity"/>
    <property type="evidence" value="ECO:0007669"/>
    <property type="project" value="UniProtKB-ARBA"/>
</dbReference>
<keyword evidence="3" id="KW-1185">Reference proteome</keyword>
<evidence type="ECO:0000313" key="2">
    <source>
        <dbReference type="EMBL" id="MBD0833087.1"/>
    </source>
</evidence>
<dbReference type="SUPFAM" id="SSF53448">
    <property type="entry name" value="Nucleotide-diphospho-sugar transferases"/>
    <property type="match status" value="1"/>
</dbReference>
<reference evidence="2 3" key="1">
    <citation type="submission" date="2020-09" db="EMBL/GenBank/DDBJ databases">
        <title>TT11 complete genome.</title>
        <authorList>
            <person name="Wu Z."/>
        </authorList>
    </citation>
    <scope>NUCLEOTIDE SEQUENCE [LARGE SCALE GENOMIC DNA]</scope>
    <source>
        <strain evidence="2 3">TT11</strain>
    </source>
</reference>
<dbReference type="InterPro" id="IPR001173">
    <property type="entry name" value="Glyco_trans_2-like"/>
</dbReference>
<gene>
    <name evidence="2" type="ORF">ICJ83_13190</name>
</gene>
<protein>
    <submittedName>
        <fullName evidence="2">Glycosyltransferase</fullName>
    </submittedName>
</protein>
<proteinExistence type="predicted"/>
<dbReference type="AlphaFoldDB" id="A0A8J6U9F1"/>
<dbReference type="InterPro" id="IPR029044">
    <property type="entry name" value="Nucleotide-diphossugar_trans"/>
</dbReference>
<organism evidence="2 3">
    <name type="scientific">Aestuariibaculum sediminum</name>
    <dbReference type="NCBI Taxonomy" id="2770637"/>
    <lineage>
        <taxon>Bacteria</taxon>
        <taxon>Pseudomonadati</taxon>
        <taxon>Bacteroidota</taxon>
        <taxon>Flavobacteriia</taxon>
        <taxon>Flavobacteriales</taxon>
        <taxon>Flavobacteriaceae</taxon>
    </lineage>
</organism>
<feature type="domain" description="Glycosyltransferase 2-like" evidence="1">
    <location>
        <begin position="4"/>
        <end position="131"/>
    </location>
</feature>
<accession>A0A8J6U9F1</accession>
<sequence>MLISIITINYNNARGLRQTVESVFNQTFKEFEYIVIDGGSTDGSEQVIQEYINKFDYCISEPDTGIYNAMNKGIKVAKGQYLLFLNSGDWLINQEVLQQVIPNLNPEYAIYYGDVVRVYNNKKLVTKTYPKTLSFSFFVNSALPHQATFINRDLFETIFYYNEEYKICSDWEFLIYAICKVNVPYKKMDIVISNFVMNGVSNQISGKKLIEVERLKTYQKYFPLFIDDYIMHNNKTKEKENNVNRFERAAYLLKRALKIIIKG</sequence>